<evidence type="ECO:0008006" key="5">
    <source>
        <dbReference type="Google" id="ProtNLM"/>
    </source>
</evidence>
<comment type="similarity">
    <text evidence="1">Belongs to the TolB family.</text>
</comment>
<evidence type="ECO:0000256" key="2">
    <source>
        <dbReference type="SAM" id="MobiDB-lite"/>
    </source>
</evidence>
<dbReference type="KEGG" id="ttr:Tter_0293"/>
<dbReference type="Pfam" id="PF07676">
    <property type="entry name" value="PD40"/>
    <property type="match status" value="1"/>
</dbReference>
<proteinExistence type="inferred from homology"/>
<dbReference type="Proteomes" id="UP000000323">
    <property type="component" value="Chromosome 1"/>
</dbReference>
<evidence type="ECO:0000313" key="4">
    <source>
        <dbReference type="Proteomes" id="UP000000323"/>
    </source>
</evidence>
<dbReference type="STRING" id="525904.Tter_0293"/>
<dbReference type="SUPFAM" id="SSF82171">
    <property type="entry name" value="DPP6 N-terminal domain-like"/>
    <property type="match status" value="1"/>
</dbReference>
<reference evidence="4" key="1">
    <citation type="journal article" date="2010" name="Stand. Genomic Sci.">
        <title>Complete genome sequence of 'Thermobaculum terrenum' type strain (YNP1).</title>
        <authorList>
            <person name="Kiss H."/>
            <person name="Cleland D."/>
            <person name="Lapidus A."/>
            <person name="Lucas S."/>
            <person name="Glavina Del Rio T."/>
            <person name="Nolan M."/>
            <person name="Tice H."/>
            <person name="Han C."/>
            <person name="Goodwin L."/>
            <person name="Pitluck S."/>
            <person name="Liolios K."/>
            <person name="Ivanova N."/>
            <person name="Mavromatis K."/>
            <person name="Ovchinnikova G."/>
            <person name="Pati A."/>
            <person name="Chen A."/>
            <person name="Palaniappan K."/>
            <person name="Land M."/>
            <person name="Hauser L."/>
            <person name="Chang Y."/>
            <person name="Jeffries C."/>
            <person name="Lu M."/>
            <person name="Brettin T."/>
            <person name="Detter J."/>
            <person name="Goker M."/>
            <person name="Tindall B."/>
            <person name="Beck B."/>
            <person name="McDermott T."/>
            <person name="Woyke T."/>
            <person name="Bristow J."/>
            <person name="Eisen J."/>
            <person name="Markowitz V."/>
            <person name="Hugenholtz P."/>
            <person name="Kyrpides N."/>
            <person name="Klenk H."/>
            <person name="Cheng J."/>
        </authorList>
    </citation>
    <scope>NUCLEOTIDE SEQUENCE [LARGE SCALE GENOMIC DNA]</scope>
    <source>
        <strain evidence="4">ATCC BAA-798 / YNP1</strain>
    </source>
</reference>
<dbReference type="HOGENOM" id="CLU_688745_0_0_0"/>
<dbReference type="EMBL" id="CP001825">
    <property type="protein sequence ID" value="ACZ41215.1"/>
    <property type="molecule type" value="Genomic_DNA"/>
</dbReference>
<dbReference type="InterPro" id="IPR011042">
    <property type="entry name" value="6-blade_b-propeller_TolB-like"/>
</dbReference>
<feature type="compositionally biased region" description="Polar residues" evidence="2">
    <location>
        <begin position="17"/>
        <end position="33"/>
    </location>
</feature>
<evidence type="ECO:0000256" key="1">
    <source>
        <dbReference type="ARBA" id="ARBA00009820"/>
    </source>
</evidence>
<dbReference type="AlphaFoldDB" id="D1CE59"/>
<feature type="region of interest" description="Disordered" evidence="2">
    <location>
        <begin position="17"/>
        <end position="60"/>
    </location>
</feature>
<accession>D1CE59</accession>
<name>D1CE59_THET1</name>
<sequence>MVLFVFLTSCSWGTTGRNTSKQAVQPTQTSYQRGTKHPEPTNSSPRGITPVPTVTPKAGQQQRVKRRDLVLFQSDKAIWKMDPSRGSAEVFLNLTCRELLLNPRTQDLTCIQPSKSKSTGLLLINLETHKSKEIVSDNVIQAAWSQDGRYLAYTVTRDSNHDKKLELYLDRSLIYIKDIVRGSTIRVGPGIDPAWDPRKPQLFFATLGSRQGNKIMSYSLASRAFKEVVAIKDLPKDLSQYGVPFATKLNLLRHPSISYDGSRLAISAYGSTALLITLDLHKPDKNNIHVEDFAPESSFEHLVWGPNSHKLAYEVLTPSGLDQLAVLDVSTGNREIFGDIRSGIGYTEPAWAPDGKHLIATRTYRNRAKGIYMITLGNQRIRTLKPGYYSKSLWIRVLTR</sequence>
<dbReference type="eggNOG" id="COG0823">
    <property type="taxonomic scope" value="Bacteria"/>
</dbReference>
<dbReference type="InterPro" id="IPR011659">
    <property type="entry name" value="WD40"/>
</dbReference>
<keyword evidence="4" id="KW-1185">Reference proteome</keyword>
<dbReference type="PANTHER" id="PTHR36842:SF1">
    <property type="entry name" value="PROTEIN TOLB"/>
    <property type="match status" value="1"/>
</dbReference>
<organism evidence="3 4">
    <name type="scientific">Thermobaculum terrenum (strain ATCC BAA-798 / CCMEE 7001 / YNP1)</name>
    <dbReference type="NCBI Taxonomy" id="525904"/>
    <lineage>
        <taxon>Bacteria</taxon>
        <taxon>Bacillati</taxon>
        <taxon>Chloroflexota</taxon>
        <taxon>Chloroflexia</taxon>
        <taxon>Candidatus Thermobaculales</taxon>
        <taxon>Candidatus Thermobaculaceae</taxon>
        <taxon>Thermobaculum</taxon>
    </lineage>
</organism>
<dbReference type="Gene3D" id="2.120.10.30">
    <property type="entry name" value="TolB, C-terminal domain"/>
    <property type="match status" value="2"/>
</dbReference>
<dbReference type="PANTHER" id="PTHR36842">
    <property type="entry name" value="PROTEIN TOLB HOMOLOG"/>
    <property type="match status" value="1"/>
</dbReference>
<gene>
    <name evidence="3" type="ordered locus">Tter_0293</name>
</gene>
<evidence type="ECO:0000313" key="3">
    <source>
        <dbReference type="EMBL" id="ACZ41215.1"/>
    </source>
</evidence>
<protein>
    <recommendedName>
        <fullName evidence="5">WD40 domain protein beta Propeller</fullName>
    </recommendedName>
</protein>